<gene>
    <name evidence="5" type="ORF">VOLCADRAFT_105142</name>
</gene>
<dbReference type="Gene3D" id="3.40.30.10">
    <property type="entry name" value="Glutaredoxin"/>
    <property type="match status" value="1"/>
</dbReference>
<accession>D8TYM3</accession>
<evidence type="ECO:0000313" key="6">
    <source>
        <dbReference type="Proteomes" id="UP000001058"/>
    </source>
</evidence>
<dbReference type="Pfam" id="PF13409">
    <property type="entry name" value="GST_N_2"/>
    <property type="match status" value="1"/>
</dbReference>
<dbReference type="SUPFAM" id="SSF51905">
    <property type="entry name" value="FAD/NAD(P)-binding domain"/>
    <property type="match status" value="1"/>
</dbReference>
<dbReference type="KEGG" id="vcn:VOLCADRAFT_105142"/>
<dbReference type="InterPro" id="IPR036282">
    <property type="entry name" value="Glutathione-S-Trfase_C_sf"/>
</dbReference>
<dbReference type="PANTHER" id="PTHR44420">
    <property type="entry name" value="GLUTATHIONE S-TRANSFERASE DHAR2-RELATED"/>
    <property type="match status" value="1"/>
</dbReference>
<dbReference type="PANTHER" id="PTHR44420:SF2">
    <property type="entry name" value="GLUTATHIONE S-TRANSFERASE DHAR2-RELATED"/>
    <property type="match status" value="1"/>
</dbReference>
<dbReference type="STRING" id="3068.D8TYM3"/>
<keyword evidence="6" id="KW-1185">Reference proteome</keyword>
<dbReference type="InParanoid" id="D8TYM3"/>
<name>D8TYM3_VOLCA</name>
<evidence type="ECO:0000256" key="1">
    <source>
        <dbReference type="ARBA" id="ARBA00022679"/>
    </source>
</evidence>
<dbReference type="OrthoDB" id="1935530at2759"/>
<dbReference type="EMBL" id="GL378345">
    <property type="protein sequence ID" value="EFJ47336.1"/>
    <property type="molecule type" value="Genomic_DNA"/>
</dbReference>
<dbReference type="RefSeq" id="XP_002951525.1">
    <property type="nucleotide sequence ID" value="XM_002951479.1"/>
</dbReference>
<dbReference type="InterPro" id="IPR044627">
    <property type="entry name" value="DHAR1/2/3/4"/>
</dbReference>
<evidence type="ECO:0000256" key="2">
    <source>
        <dbReference type="ARBA" id="ARBA00024194"/>
    </source>
</evidence>
<dbReference type="SUPFAM" id="SSF52833">
    <property type="entry name" value="Thioredoxin-like"/>
    <property type="match status" value="1"/>
</dbReference>
<feature type="domain" description="GST N-terminal" evidence="4">
    <location>
        <begin position="308"/>
        <end position="386"/>
    </location>
</feature>
<comment type="similarity">
    <text evidence="2">Belongs to the GST superfamily. DHAR family.</text>
</comment>
<evidence type="ECO:0000256" key="3">
    <source>
        <dbReference type="ARBA" id="ARBA00049544"/>
    </source>
</evidence>
<organism evidence="6">
    <name type="scientific">Volvox carteri f. nagariensis</name>
    <dbReference type="NCBI Taxonomy" id="3068"/>
    <lineage>
        <taxon>Eukaryota</taxon>
        <taxon>Viridiplantae</taxon>
        <taxon>Chlorophyta</taxon>
        <taxon>core chlorophytes</taxon>
        <taxon>Chlorophyceae</taxon>
        <taxon>CS clade</taxon>
        <taxon>Chlamydomonadales</taxon>
        <taxon>Volvocaceae</taxon>
        <taxon>Volvox</taxon>
    </lineage>
</organism>
<dbReference type="Pfam" id="PF01593">
    <property type="entry name" value="Amino_oxidase"/>
    <property type="match status" value="1"/>
</dbReference>
<dbReference type="InterPro" id="IPR036188">
    <property type="entry name" value="FAD/NAD-bd_sf"/>
</dbReference>
<dbReference type="AlphaFoldDB" id="D8TYM3"/>
<comment type="catalytic activity">
    <reaction evidence="3">
        <text>L-dehydroascorbate + 2 glutathione = glutathione disulfide + L-ascorbate</text>
        <dbReference type="Rhea" id="RHEA:24424"/>
        <dbReference type="ChEBI" id="CHEBI:38290"/>
        <dbReference type="ChEBI" id="CHEBI:57925"/>
        <dbReference type="ChEBI" id="CHEBI:58297"/>
        <dbReference type="ChEBI" id="CHEBI:58539"/>
        <dbReference type="EC" id="1.8.5.1"/>
    </reaction>
</comment>
<dbReference type="InterPro" id="IPR004045">
    <property type="entry name" value="Glutathione_S-Trfase_N"/>
</dbReference>
<sequence length="514" mass="57486">MDGLIQAALAGHGHGLHKHLWKEALQESSLRYGQKVVSIDKDAKVLTLENGHQYQYDALVSTTPLDLTLTWLGKEEWAKGLQHSSSHIIGIGIRGECPHGTKCWLYFPESNCPFYRCTVFSNYAKLNCPADDAKLPTLCLGDGSAPASSDPKEGPYWSLMFEVSESSYKPVNQEPVTLGGTAGTWSDVVRDTLIGAINTQLMKPGDEVVSLYHRRIEHGYPTPSLGRDEVLEKALPWLQQFGIWSRGRFGSYKYEVANQDHSLMLGVECVDNILYGTKELTLAYPDIVNAKKNSELLYLRNMQLHAAPDLPNVRQEPGPFCHRALLTFERKKVPYTLDYIDFANKPSWLQDVSGGKVPVIKEDGQPYMPDSDVIVVHLEEKYPEPSMKSSVPPEIGAKLFPAFRGVLMGPPEELADKQALLISELKAMNDYLEAHQAEGPLFGGHQINATDAAVAPKLYHAVVALKHFKGWELPPEFAAVRRYMAAIQQLPEWKKTDYGEAMIIKGWERHMAHH</sequence>
<dbReference type="Gene3D" id="1.20.1050.10">
    <property type="match status" value="1"/>
</dbReference>
<evidence type="ECO:0000313" key="5">
    <source>
        <dbReference type="EMBL" id="EFJ47336.1"/>
    </source>
</evidence>
<dbReference type="GeneID" id="9615609"/>
<dbReference type="GO" id="GO:0045174">
    <property type="term" value="F:glutathione dehydrogenase (ascorbate) activity"/>
    <property type="evidence" value="ECO:0007669"/>
    <property type="project" value="UniProtKB-EC"/>
</dbReference>
<protein>
    <recommendedName>
        <fullName evidence="4">GST N-terminal domain-containing protein</fullName>
    </recommendedName>
</protein>
<dbReference type="eggNOG" id="KOG1422">
    <property type="taxonomic scope" value="Eukaryota"/>
</dbReference>
<dbReference type="Proteomes" id="UP000001058">
    <property type="component" value="Unassembled WGS sequence"/>
</dbReference>
<dbReference type="Gene3D" id="3.50.50.60">
    <property type="entry name" value="FAD/NAD(P)-binding domain"/>
    <property type="match status" value="1"/>
</dbReference>
<dbReference type="InterPro" id="IPR002937">
    <property type="entry name" value="Amino_oxidase"/>
</dbReference>
<dbReference type="GO" id="GO:0033355">
    <property type="term" value="P:ascorbate glutathione cycle"/>
    <property type="evidence" value="ECO:0007669"/>
    <property type="project" value="InterPro"/>
</dbReference>
<keyword evidence="1" id="KW-0808">Transferase</keyword>
<proteinExistence type="inferred from homology"/>
<dbReference type="SUPFAM" id="SSF47616">
    <property type="entry name" value="GST C-terminal domain-like"/>
    <property type="match status" value="1"/>
</dbReference>
<dbReference type="Pfam" id="PF13410">
    <property type="entry name" value="GST_C_2"/>
    <property type="match status" value="1"/>
</dbReference>
<dbReference type="InterPro" id="IPR036249">
    <property type="entry name" value="Thioredoxin-like_sf"/>
</dbReference>
<dbReference type="PROSITE" id="PS50404">
    <property type="entry name" value="GST_NTER"/>
    <property type="match status" value="1"/>
</dbReference>
<evidence type="ECO:0000259" key="4">
    <source>
        <dbReference type="PROSITE" id="PS50404"/>
    </source>
</evidence>
<dbReference type="GO" id="GO:0016740">
    <property type="term" value="F:transferase activity"/>
    <property type="evidence" value="ECO:0007669"/>
    <property type="project" value="UniProtKB-KW"/>
</dbReference>
<reference evidence="5 6" key="1">
    <citation type="journal article" date="2010" name="Science">
        <title>Genomic analysis of organismal complexity in the multicellular green alga Volvox carteri.</title>
        <authorList>
            <person name="Prochnik S.E."/>
            <person name="Umen J."/>
            <person name="Nedelcu A.M."/>
            <person name="Hallmann A."/>
            <person name="Miller S.M."/>
            <person name="Nishii I."/>
            <person name="Ferris P."/>
            <person name="Kuo A."/>
            <person name="Mitros T."/>
            <person name="Fritz-Laylin L.K."/>
            <person name="Hellsten U."/>
            <person name="Chapman J."/>
            <person name="Simakov O."/>
            <person name="Rensing S.A."/>
            <person name="Terry A."/>
            <person name="Pangilinan J."/>
            <person name="Kapitonov V."/>
            <person name="Jurka J."/>
            <person name="Salamov A."/>
            <person name="Shapiro H."/>
            <person name="Schmutz J."/>
            <person name="Grimwood J."/>
            <person name="Lindquist E."/>
            <person name="Lucas S."/>
            <person name="Grigoriev I.V."/>
            <person name="Schmitt R."/>
            <person name="Kirk D."/>
            <person name="Rokhsar D.S."/>
        </authorList>
    </citation>
    <scope>NUCLEOTIDE SEQUENCE [LARGE SCALE GENOMIC DNA]</scope>
    <source>
        <strain evidence="6">f. Nagariensis / Eve</strain>
    </source>
</reference>